<dbReference type="STRING" id="525918.SAMN05660964_01432"/>
<evidence type="ECO:0000313" key="2">
    <source>
        <dbReference type="Proteomes" id="UP000199397"/>
    </source>
</evidence>
<dbReference type="Proteomes" id="UP000199397">
    <property type="component" value="Unassembled WGS sequence"/>
</dbReference>
<evidence type="ECO:0000313" key="1">
    <source>
        <dbReference type="EMBL" id="SEA37286.1"/>
    </source>
</evidence>
<dbReference type="RefSeq" id="WP_093066860.1">
    <property type="nucleotide sequence ID" value="NZ_FNQP01000007.1"/>
</dbReference>
<protein>
    <recommendedName>
        <fullName evidence="3">Phage tail tube protein</fullName>
    </recommendedName>
</protein>
<organism evidence="1 2">
    <name type="scientific">Thiothrix caldifontis</name>
    <dbReference type="NCBI Taxonomy" id="525918"/>
    <lineage>
        <taxon>Bacteria</taxon>
        <taxon>Pseudomonadati</taxon>
        <taxon>Pseudomonadota</taxon>
        <taxon>Gammaproteobacteria</taxon>
        <taxon>Thiotrichales</taxon>
        <taxon>Thiotrichaceae</taxon>
        <taxon>Thiothrix</taxon>
    </lineage>
</organism>
<keyword evidence="2" id="KW-1185">Reference proteome</keyword>
<name>A0A1H4AMU0_9GAMM</name>
<dbReference type="EMBL" id="FNQP01000007">
    <property type="protein sequence ID" value="SEA37286.1"/>
    <property type="molecule type" value="Genomic_DNA"/>
</dbReference>
<accession>A0A1H4AMU0</accession>
<proteinExistence type="predicted"/>
<dbReference type="OrthoDB" id="573092at2"/>
<sequence length="165" mass="17566">MATNVYRGSDGTISVAVEQGAEGDAARAVTDAFALTPIGRATGVTIKVTNDVTPFHELGQRFATELRPGNINVYGTIERAYINGALLKLMLGGAADSRPAGTFTSPAFNLNVRLENPSLPGNSATVTVMGVKLNEWNYDLPEDDFAMEQVSFRALWVKVEDATAG</sequence>
<dbReference type="AlphaFoldDB" id="A0A1H4AMU0"/>
<evidence type="ECO:0008006" key="3">
    <source>
        <dbReference type="Google" id="ProtNLM"/>
    </source>
</evidence>
<gene>
    <name evidence="1" type="ORF">SAMN05660964_01432</name>
</gene>
<reference evidence="1 2" key="1">
    <citation type="submission" date="2016-10" db="EMBL/GenBank/DDBJ databases">
        <authorList>
            <person name="de Groot N.N."/>
        </authorList>
    </citation>
    <scope>NUCLEOTIDE SEQUENCE [LARGE SCALE GENOMIC DNA]</scope>
    <source>
        <strain evidence="1 2">DSM 21228</strain>
    </source>
</reference>